<evidence type="ECO:0000313" key="4">
    <source>
        <dbReference type="Proteomes" id="UP000520770"/>
    </source>
</evidence>
<evidence type="ECO:0000313" key="6">
    <source>
        <dbReference type="Proteomes" id="UP000576087"/>
    </source>
</evidence>
<dbReference type="EMBL" id="JACIGW010000001">
    <property type="protein sequence ID" value="MBB4346889.1"/>
    <property type="molecule type" value="Genomic_DNA"/>
</dbReference>
<dbReference type="Proteomes" id="UP000520770">
    <property type="component" value="Unassembled WGS sequence"/>
</dbReference>
<dbReference type="Proteomes" id="UP000576087">
    <property type="component" value="Unassembled WGS sequence"/>
</dbReference>
<evidence type="ECO:0000313" key="5">
    <source>
        <dbReference type="Proteomes" id="UP000524535"/>
    </source>
</evidence>
<dbReference type="EMBL" id="JACIHM010000001">
    <property type="protein sequence ID" value="MBB4445405.1"/>
    <property type="molecule type" value="Genomic_DNA"/>
</dbReference>
<dbReference type="RefSeq" id="WP_183821178.1">
    <property type="nucleotide sequence ID" value="NZ_JACIGW010000001.1"/>
</dbReference>
<reference evidence="4 5" key="1">
    <citation type="submission" date="2020-08" db="EMBL/GenBank/DDBJ databases">
        <title>Genomic Encyclopedia of Type Strains, Phase IV (KMG-V): Genome sequencing to study the core and pangenomes of soil and plant-associated prokaryotes.</title>
        <authorList>
            <person name="Whitman W."/>
        </authorList>
    </citation>
    <scope>NUCLEOTIDE SEQUENCE [LARGE SCALE GENOMIC DNA]</scope>
    <source>
        <strain evidence="2 5">SEMIA 444</strain>
        <strain evidence="1 4">SEMIA 448</strain>
        <strain evidence="3 6">SEMIA 452</strain>
    </source>
</reference>
<protein>
    <submittedName>
        <fullName evidence="2">Ribosome-binding protein aMBF1 (Putative translation factor)</fullName>
    </submittedName>
</protein>
<proteinExistence type="predicted"/>
<dbReference type="AlphaFoldDB" id="A0A7W6TBX6"/>
<accession>A0A7W6TBX6</accession>
<organism evidence="2 5">
    <name type="scientific">Aliirhizobium cellulosilyticum</name>
    <dbReference type="NCBI Taxonomy" id="393664"/>
    <lineage>
        <taxon>Bacteria</taxon>
        <taxon>Pseudomonadati</taxon>
        <taxon>Pseudomonadota</taxon>
        <taxon>Alphaproteobacteria</taxon>
        <taxon>Hyphomicrobiales</taxon>
        <taxon>Rhizobiaceae</taxon>
        <taxon>Aliirhizobium</taxon>
    </lineage>
</organism>
<comment type="caution">
    <text evidence="2">The sequence shown here is derived from an EMBL/GenBank/DDBJ whole genome shotgun (WGS) entry which is preliminary data.</text>
</comment>
<dbReference type="EMBL" id="JACIGY010000001">
    <property type="protein sequence ID" value="MBB4410717.1"/>
    <property type="molecule type" value="Genomic_DNA"/>
</dbReference>
<evidence type="ECO:0000313" key="1">
    <source>
        <dbReference type="EMBL" id="MBB4346889.1"/>
    </source>
</evidence>
<name>A0A7W6TBX6_9HYPH</name>
<evidence type="ECO:0000313" key="2">
    <source>
        <dbReference type="EMBL" id="MBB4410717.1"/>
    </source>
</evidence>
<sequence length="57" mass="5940">MKDNTCAVCDCELDDTRIAVRIGGKTVEVCCEECATVLREAEAAARAAASTGARPGH</sequence>
<dbReference type="Proteomes" id="UP000524535">
    <property type="component" value="Unassembled WGS sequence"/>
</dbReference>
<gene>
    <name evidence="2" type="ORF">GGE31_001188</name>
    <name evidence="1" type="ORF">GGE33_000597</name>
    <name evidence="3" type="ORF">GGE35_001187</name>
</gene>
<keyword evidence="5" id="KW-1185">Reference proteome</keyword>
<evidence type="ECO:0000313" key="3">
    <source>
        <dbReference type="EMBL" id="MBB4445405.1"/>
    </source>
</evidence>